<dbReference type="PANTHER" id="PTHR34545:SF9">
    <property type="entry name" value="CLAVATA3_ESR (CLE)-RELATED PROTEIN 17"/>
    <property type="match status" value="1"/>
</dbReference>
<organism evidence="2 3">
    <name type="scientific">Camelina sativa</name>
    <name type="common">False flax</name>
    <name type="synonym">Myagrum sativum</name>
    <dbReference type="NCBI Taxonomy" id="90675"/>
    <lineage>
        <taxon>Eukaryota</taxon>
        <taxon>Viridiplantae</taxon>
        <taxon>Streptophyta</taxon>
        <taxon>Embryophyta</taxon>
        <taxon>Tracheophyta</taxon>
        <taxon>Spermatophyta</taxon>
        <taxon>Magnoliopsida</taxon>
        <taxon>eudicotyledons</taxon>
        <taxon>Gunneridae</taxon>
        <taxon>Pentapetalae</taxon>
        <taxon>rosids</taxon>
        <taxon>malvids</taxon>
        <taxon>Brassicales</taxon>
        <taxon>Brassicaceae</taxon>
        <taxon>Camelineae</taxon>
        <taxon>Camelina</taxon>
    </lineage>
</organism>
<dbReference type="PANTHER" id="PTHR34545">
    <property type="entry name" value="CLAVATA3/ESR (CLE)-RELATED PROTEIN 22"/>
    <property type="match status" value="1"/>
</dbReference>
<evidence type="ECO:0000256" key="1">
    <source>
        <dbReference type="SAM" id="Phobius"/>
    </source>
</evidence>
<reference evidence="2" key="1">
    <citation type="journal article" date="2014" name="Nat. Commun.">
        <title>The emerging biofuel crop Camelina sativa retains a highly undifferentiated hexaploid genome structure.</title>
        <authorList>
            <person name="Kagale S."/>
            <person name="Koh C."/>
            <person name="Nixon J."/>
            <person name="Bollina V."/>
            <person name="Clarke W.E."/>
            <person name="Tuteja R."/>
            <person name="Spillane C."/>
            <person name="Robinson S.J."/>
            <person name="Links M.G."/>
            <person name="Clarke C."/>
            <person name="Higgins E.E."/>
            <person name="Huebert T."/>
            <person name="Sharpe A.G."/>
            <person name="Parkin I.A."/>
        </authorList>
    </citation>
    <scope>NUCLEOTIDE SEQUENCE [LARGE SCALE GENOMIC DNA]</scope>
    <source>
        <strain evidence="2">cv. DH55</strain>
    </source>
</reference>
<keyword evidence="1" id="KW-1133">Transmembrane helix</keyword>
<accession>A0ABM0ST83</accession>
<keyword evidence="1" id="KW-0472">Membrane</keyword>
<evidence type="ECO:0000313" key="3">
    <source>
        <dbReference type="RefSeq" id="XP_010415786.1"/>
    </source>
</evidence>
<protein>
    <submittedName>
        <fullName evidence="3">CLAVATA3/ESR (CLE)-related protein 17-like</fullName>
    </submittedName>
</protein>
<sequence length="100" mass="11561">MTHVLLVRRERHGKNRRWDKNLIMCSFFLFFFVFFVSSQIGLSSSASSVGYSRRHFVAFPPPRKALSYSTTATFRGPLNRDDIYGDDKRVVHTGPNPLHN</sequence>
<dbReference type="InterPro" id="IPR033249">
    <property type="entry name" value="CLE_plant"/>
</dbReference>
<gene>
    <name evidence="3" type="primary">LOC104701744</name>
</gene>
<keyword evidence="1" id="KW-0812">Transmembrane</keyword>
<evidence type="ECO:0000313" key="2">
    <source>
        <dbReference type="Proteomes" id="UP000694864"/>
    </source>
</evidence>
<name>A0ABM0ST83_CAMSA</name>
<dbReference type="Proteomes" id="UP000694864">
    <property type="component" value="Chromosome 7"/>
</dbReference>
<keyword evidence="2" id="KW-1185">Reference proteome</keyword>
<proteinExistence type="predicted"/>
<feature type="transmembrane region" description="Helical" evidence="1">
    <location>
        <begin position="21"/>
        <end position="42"/>
    </location>
</feature>
<dbReference type="GeneID" id="104701744"/>
<reference evidence="3" key="2">
    <citation type="submission" date="2025-08" db="UniProtKB">
        <authorList>
            <consortium name="RefSeq"/>
        </authorList>
    </citation>
    <scope>IDENTIFICATION</scope>
    <source>
        <tissue evidence="3">Leaf</tissue>
    </source>
</reference>
<dbReference type="RefSeq" id="XP_010415786.1">
    <property type="nucleotide sequence ID" value="XM_010417484.2"/>
</dbReference>